<comment type="caution">
    <text evidence="1">The sequence shown here is derived from an EMBL/GenBank/DDBJ whole genome shotgun (WGS) entry which is preliminary data.</text>
</comment>
<dbReference type="RefSeq" id="WP_116018726.1">
    <property type="nucleotide sequence ID" value="NZ_QUOT01000002.1"/>
</dbReference>
<proteinExistence type="predicted"/>
<evidence type="ECO:0000313" key="1">
    <source>
        <dbReference type="EMBL" id="REL24392.1"/>
    </source>
</evidence>
<gene>
    <name evidence="1" type="ORF">DXX94_18795</name>
</gene>
<sequence>MSEPNSLVIHLLNGDALQQRFPATINGEQLVMRECLIDGPSTAKVGEKLYQQRAEYLKQYAVDNTFPDYFSYVVPMFTKLASVTSGDKIYCWFEHDLFCQCNLWFCLNFLATTSAKDIYLVTPNQGNEYSFANMSDNELTDALDKAVKLTVDEVQCFAQLWLAYAVKNYAEMTQFANALGERFSFVQAAVNAELARTPDSQGLGKPERVLREIISELSASSDHQTAEFGAVFRKFSQQMGIYGFGDLQVKAMYEKLIA</sequence>
<keyword evidence="2" id="KW-1185">Reference proteome</keyword>
<evidence type="ECO:0000313" key="2">
    <source>
        <dbReference type="Proteomes" id="UP000256899"/>
    </source>
</evidence>
<accession>A0A3E0TJL2</accession>
<name>A0A3E0TJL2_9GAMM</name>
<reference evidence="2" key="1">
    <citation type="submission" date="2018-08" db="EMBL/GenBank/DDBJ databases">
        <title>Thalassotalea euphylliae genome.</title>
        <authorList>
            <person name="Summers S."/>
            <person name="Rice S.A."/>
            <person name="Freckelton M.L."/>
            <person name="Nedved B.T."/>
            <person name="Hadfield M.G."/>
        </authorList>
    </citation>
    <scope>NUCLEOTIDE SEQUENCE [LARGE SCALE GENOMIC DNA]</scope>
    <source>
        <strain evidence="2">H3</strain>
    </source>
</reference>
<dbReference type="AlphaFoldDB" id="A0A3E0TJL2"/>
<evidence type="ECO:0008006" key="3">
    <source>
        <dbReference type="Google" id="ProtNLM"/>
    </source>
</evidence>
<dbReference type="Proteomes" id="UP000256899">
    <property type="component" value="Unassembled WGS sequence"/>
</dbReference>
<dbReference type="EMBL" id="QUOT01000002">
    <property type="protein sequence ID" value="REL24392.1"/>
    <property type="molecule type" value="Genomic_DNA"/>
</dbReference>
<organism evidence="1 2">
    <name type="scientific">Thalassotalea euphylliae</name>
    <dbReference type="NCBI Taxonomy" id="1655234"/>
    <lineage>
        <taxon>Bacteria</taxon>
        <taxon>Pseudomonadati</taxon>
        <taxon>Pseudomonadota</taxon>
        <taxon>Gammaproteobacteria</taxon>
        <taxon>Alteromonadales</taxon>
        <taxon>Colwelliaceae</taxon>
        <taxon>Thalassotalea</taxon>
    </lineage>
</organism>
<protein>
    <recommendedName>
        <fullName evidence="3">DUF1835 domain-containing protein</fullName>
    </recommendedName>
</protein>